<dbReference type="PANTHER" id="PTHR22600:SF57">
    <property type="entry name" value="BETA-N-ACETYLHEXOSAMINIDASE"/>
    <property type="match status" value="1"/>
</dbReference>
<evidence type="ECO:0000313" key="11">
    <source>
        <dbReference type="EMBL" id="RAZ90832.1"/>
    </source>
</evidence>
<dbReference type="InterPro" id="IPR025705">
    <property type="entry name" value="Beta_hexosaminidase_sua/sub"/>
</dbReference>
<dbReference type="Gene3D" id="3.30.379.10">
    <property type="entry name" value="Chitobiase/beta-hexosaminidase domain 2-like"/>
    <property type="match status" value="1"/>
</dbReference>
<feature type="domain" description="Glycoside hydrolase family 20 catalytic" evidence="9">
    <location>
        <begin position="275"/>
        <end position="644"/>
    </location>
</feature>
<keyword evidence="12" id="KW-1185">Reference proteome</keyword>
<organism evidence="11 12">
    <name type="scientific">Mesorhizobium hawassense</name>
    <dbReference type="NCBI Taxonomy" id="1209954"/>
    <lineage>
        <taxon>Bacteria</taxon>
        <taxon>Pseudomonadati</taxon>
        <taxon>Pseudomonadota</taxon>
        <taxon>Alphaproteobacteria</taxon>
        <taxon>Hyphomicrobiales</taxon>
        <taxon>Phyllobacteriaceae</taxon>
        <taxon>Mesorhizobium</taxon>
    </lineage>
</organism>
<dbReference type="SUPFAM" id="SSF55545">
    <property type="entry name" value="beta-N-acetylhexosaminidase-like domain"/>
    <property type="match status" value="1"/>
</dbReference>
<dbReference type="AlphaFoldDB" id="A0A330HTB2"/>
<evidence type="ECO:0000256" key="7">
    <source>
        <dbReference type="ARBA" id="ARBA00033000"/>
    </source>
</evidence>
<protein>
    <recommendedName>
        <fullName evidence="3">beta-N-acetylhexosaminidase</fullName>
        <ecNumber evidence="3">3.2.1.52</ecNumber>
    </recommendedName>
    <alternativeName>
        <fullName evidence="6">Beta-N-acetylhexosaminidase</fullName>
    </alternativeName>
    <alternativeName>
        <fullName evidence="7">N-acetyl-beta-glucosaminidase</fullName>
    </alternativeName>
</protein>
<keyword evidence="5" id="KW-0326">Glycosidase</keyword>
<feature type="domain" description="Beta-hexosaminidase bacterial type N-terminal" evidence="10">
    <location>
        <begin position="147"/>
        <end position="270"/>
    </location>
</feature>
<keyword evidence="4" id="KW-0378">Hydrolase</keyword>
<dbReference type="PANTHER" id="PTHR22600">
    <property type="entry name" value="BETA-HEXOSAMINIDASE"/>
    <property type="match status" value="1"/>
</dbReference>
<evidence type="ECO:0000256" key="6">
    <source>
        <dbReference type="ARBA" id="ARBA00030512"/>
    </source>
</evidence>
<dbReference type="GO" id="GO:0005975">
    <property type="term" value="P:carbohydrate metabolic process"/>
    <property type="evidence" value="ECO:0007669"/>
    <property type="project" value="InterPro"/>
</dbReference>
<dbReference type="EC" id="3.2.1.52" evidence="3"/>
<reference evidence="12" key="1">
    <citation type="submission" date="2018-06" db="EMBL/GenBank/DDBJ databases">
        <authorList>
            <person name="Helene L.C."/>
            <person name="Dall'Agnol R."/>
            <person name="Delamuta J.R."/>
            <person name="Hungria M."/>
        </authorList>
    </citation>
    <scope>NUCLEOTIDE SEQUENCE [LARGE SCALE GENOMIC DNA]</scope>
    <source>
        <strain evidence="12">AC99b</strain>
    </source>
</reference>
<sequence length="667" mass="72082">MTETLRLESFWTPAKEGQPLAYELRLTNGSRQPLRDFRLCISGPDRIDPAATIEGGTLAVRLSNHAEFLPPDGFALEPGATWTLTARGLSYPLRHWTDGATGAYLAFADGSTRRIVVEPTRAVGDNAPLKRGAEPYPVPAAASVAVSVIPWPRHVEISGAASAPAGLDPQPEGEAASAAASAFAELTASLFAVEGIVRPAAEGGFPVRLALQDGLGSEAYAIAFAPDSASVAATTRAGFLYGLITLGQILRGAKQHPATFTFPASGEIRDEPSLNWRGCHLDVARQFYASAEIEKFLRILAWSKLNRFHWHLSDDEAWRIEISAYPQLTRIGAWRGYGLAVPSLLGSGAQKTGGYYTKAAVRHIVALAGRLGIEVVPEIDVPGHCYAMLQALPELRDPGEHGEYFSVQGFPNNCLNPAREETYRVLETIFDELIELFPFKTIHVGADEVPLGAWSGSPQALKRLGEIAGEAAAQSHAKRLDVVTNTHGADEIEGSGAAVLQAEFLKRIQSFLASRACITGGWQEAAHGNVIDKSKCYLNGWRSVEVSAALAGEGYDMVVNPGQVYYLDMANSPEWSEPGAAWAGWSSPEKLYGFDPVEGWSDAQKKHFLGVQCCIWSEPMTDRAVFDRLIFPRLSALAETGWTAPERKSWPRFSALAGLMPVLYGLA</sequence>
<name>A0A330HTB2_9HYPH</name>
<evidence type="ECO:0000256" key="1">
    <source>
        <dbReference type="ARBA" id="ARBA00001231"/>
    </source>
</evidence>
<dbReference type="OrthoDB" id="9763537at2"/>
<comment type="similarity">
    <text evidence="2">Belongs to the glycosyl hydrolase 20 family.</text>
</comment>
<evidence type="ECO:0000313" key="12">
    <source>
        <dbReference type="Proteomes" id="UP000251558"/>
    </source>
</evidence>
<evidence type="ECO:0000256" key="2">
    <source>
        <dbReference type="ARBA" id="ARBA00006285"/>
    </source>
</evidence>
<accession>A0A330HTB2</accession>
<dbReference type="Gene3D" id="3.20.20.80">
    <property type="entry name" value="Glycosidases"/>
    <property type="match status" value="1"/>
</dbReference>
<dbReference type="Pfam" id="PF02838">
    <property type="entry name" value="Glyco_hydro_20b"/>
    <property type="match status" value="1"/>
</dbReference>
<dbReference type="PRINTS" id="PR00738">
    <property type="entry name" value="GLHYDRLASE20"/>
</dbReference>
<dbReference type="InterPro" id="IPR015882">
    <property type="entry name" value="HEX_bac_N"/>
</dbReference>
<proteinExistence type="inferred from homology"/>
<evidence type="ECO:0000256" key="5">
    <source>
        <dbReference type="ARBA" id="ARBA00023295"/>
    </source>
</evidence>
<comment type="caution">
    <text evidence="11">The sequence shown here is derived from an EMBL/GenBank/DDBJ whole genome shotgun (WGS) entry which is preliminary data.</text>
</comment>
<feature type="active site" description="Proton donor" evidence="8">
    <location>
        <position position="448"/>
    </location>
</feature>
<dbReference type="Pfam" id="PF00728">
    <property type="entry name" value="Glyco_hydro_20"/>
    <property type="match status" value="1"/>
</dbReference>
<evidence type="ECO:0000259" key="9">
    <source>
        <dbReference type="Pfam" id="PF00728"/>
    </source>
</evidence>
<reference evidence="11 12" key="2">
    <citation type="submission" date="2018-07" db="EMBL/GenBank/DDBJ databases">
        <title>Diversity of Mesorhizobium strains in Brazil.</title>
        <authorList>
            <person name="Helene L.C.F."/>
            <person name="Dall'Agnol R."/>
            <person name="Delamuta J.R.M."/>
            <person name="Hungria M."/>
        </authorList>
    </citation>
    <scope>NUCLEOTIDE SEQUENCE [LARGE SCALE GENOMIC DNA]</scope>
    <source>
        <strain evidence="11 12">AC99b</strain>
    </source>
</reference>
<evidence type="ECO:0000256" key="3">
    <source>
        <dbReference type="ARBA" id="ARBA00012663"/>
    </source>
</evidence>
<dbReference type="SUPFAM" id="SSF51445">
    <property type="entry name" value="(Trans)glycosidases"/>
    <property type="match status" value="1"/>
</dbReference>
<dbReference type="Proteomes" id="UP000251558">
    <property type="component" value="Unassembled WGS sequence"/>
</dbReference>
<dbReference type="GO" id="GO:0004563">
    <property type="term" value="F:beta-N-acetylhexosaminidase activity"/>
    <property type="evidence" value="ECO:0007669"/>
    <property type="project" value="UniProtKB-EC"/>
</dbReference>
<dbReference type="InterPro" id="IPR015883">
    <property type="entry name" value="Glyco_hydro_20_cat"/>
</dbReference>
<dbReference type="GO" id="GO:0030203">
    <property type="term" value="P:glycosaminoglycan metabolic process"/>
    <property type="evidence" value="ECO:0007669"/>
    <property type="project" value="TreeGrafter"/>
</dbReference>
<dbReference type="GO" id="GO:0016020">
    <property type="term" value="C:membrane"/>
    <property type="evidence" value="ECO:0007669"/>
    <property type="project" value="TreeGrafter"/>
</dbReference>
<evidence type="ECO:0000256" key="4">
    <source>
        <dbReference type="ARBA" id="ARBA00022801"/>
    </source>
</evidence>
<dbReference type="InterPro" id="IPR017853">
    <property type="entry name" value="GH"/>
</dbReference>
<dbReference type="EMBL" id="QMBP01000004">
    <property type="protein sequence ID" value="RAZ90832.1"/>
    <property type="molecule type" value="Genomic_DNA"/>
</dbReference>
<dbReference type="CDD" id="cd06563">
    <property type="entry name" value="GH20_chitobiase-like"/>
    <property type="match status" value="1"/>
</dbReference>
<dbReference type="RefSeq" id="WP_112097459.1">
    <property type="nucleotide sequence ID" value="NZ_QMBP01000004.1"/>
</dbReference>
<evidence type="ECO:0000256" key="8">
    <source>
        <dbReference type="PIRSR" id="PIRSR625705-1"/>
    </source>
</evidence>
<dbReference type="InterPro" id="IPR029018">
    <property type="entry name" value="Hex-like_dom2"/>
</dbReference>
<comment type="catalytic activity">
    <reaction evidence="1">
        <text>Hydrolysis of terminal non-reducing N-acetyl-D-hexosamine residues in N-acetyl-beta-D-hexosaminides.</text>
        <dbReference type="EC" id="3.2.1.52"/>
    </reaction>
</comment>
<evidence type="ECO:0000259" key="10">
    <source>
        <dbReference type="Pfam" id="PF02838"/>
    </source>
</evidence>
<gene>
    <name evidence="11" type="ORF">DPM33_11030</name>
</gene>